<dbReference type="InterPro" id="IPR053859">
    <property type="entry name" value="MVD-like_N"/>
</dbReference>
<dbReference type="Proteomes" id="UP000887116">
    <property type="component" value="Unassembled WGS sequence"/>
</dbReference>
<dbReference type="GO" id="GO:0004163">
    <property type="term" value="F:diphosphomevalonate decarboxylase activity"/>
    <property type="evidence" value="ECO:0007669"/>
    <property type="project" value="UniProtKB-UniRule"/>
</dbReference>
<dbReference type="Gene3D" id="3.30.230.10">
    <property type="match status" value="1"/>
</dbReference>
<protein>
    <recommendedName>
        <fullName evidence="4 15">Diphosphomevalonate decarboxylase</fullName>
        <ecNumber evidence="3 15">4.1.1.33</ecNumber>
    </recommendedName>
</protein>
<evidence type="ECO:0000256" key="13">
    <source>
        <dbReference type="ARBA" id="ARBA00023239"/>
    </source>
</evidence>
<accession>A0A8X6F4B4</accession>
<comment type="catalytic activity">
    <reaction evidence="14 15 16">
        <text>(R)-5-diphosphomevalonate + ATP = isopentenyl diphosphate + ADP + phosphate + CO2</text>
        <dbReference type="Rhea" id="RHEA:23732"/>
        <dbReference type="ChEBI" id="CHEBI:16526"/>
        <dbReference type="ChEBI" id="CHEBI:30616"/>
        <dbReference type="ChEBI" id="CHEBI:43474"/>
        <dbReference type="ChEBI" id="CHEBI:57557"/>
        <dbReference type="ChEBI" id="CHEBI:128769"/>
        <dbReference type="ChEBI" id="CHEBI:456216"/>
        <dbReference type="EC" id="4.1.1.33"/>
    </reaction>
</comment>
<dbReference type="SUPFAM" id="SSF54211">
    <property type="entry name" value="Ribosomal protein S5 domain 2-like"/>
    <property type="match status" value="1"/>
</dbReference>
<dbReference type="Pfam" id="PF18376">
    <property type="entry name" value="MDD_C"/>
    <property type="match status" value="1"/>
</dbReference>
<dbReference type="GO" id="GO:0019287">
    <property type="term" value="P:isopentenyl diphosphate biosynthetic process, mevalonate pathway"/>
    <property type="evidence" value="ECO:0007669"/>
    <property type="project" value="UniProtKB-UniRule"/>
</dbReference>
<evidence type="ECO:0000256" key="11">
    <source>
        <dbReference type="ARBA" id="ARBA00023166"/>
    </source>
</evidence>
<reference evidence="19" key="1">
    <citation type="submission" date="2020-07" db="EMBL/GenBank/DDBJ databases">
        <title>Multicomponent nature underlies the extraordinary mechanical properties of spider dragline silk.</title>
        <authorList>
            <person name="Kono N."/>
            <person name="Nakamura H."/>
            <person name="Mori M."/>
            <person name="Yoshida Y."/>
            <person name="Ohtoshi R."/>
            <person name="Malay A.D."/>
            <person name="Moran D.A.P."/>
            <person name="Tomita M."/>
            <person name="Numata K."/>
            <person name="Arakawa K."/>
        </authorList>
    </citation>
    <scope>NUCLEOTIDE SEQUENCE</scope>
</reference>
<evidence type="ECO:0000256" key="6">
    <source>
        <dbReference type="ARBA" id="ARBA00022741"/>
    </source>
</evidence>
<evidence type="ECO:0000256" key="8">
    <source>
        <dbReference type="ARBA" id="ARBA00022955"/>
    </source>
</evidence>
<keyword evidence="7 15" id="KW-0067">ATP-binding</keyword>
<organism evidence="19 20">
    <name type="scientific">Trichonephila clavata</name>
    <name type="common">Joro spider</name>
    <name type="synonym">Nephila clavata</name>
    <dbReference type="NCBI Taxonomy" id="2740835"/>
    <lineage>
        <taxon>Eukaryota</taxon>
        <taxon>Metazoa</taxon>
        <taxon>Ecdysozoa</taxon>
        <taxon>Arthropoda</taxon>
        <taxon>Chelicerata</taxon>
        <taxon>Arachnida</taxon>
        <taxon>Araneae</taxon>
        <taxon>Araneomorphae</taxon>
        <taxon>Entelegynae</taxon>
        <taxon>Araneoidea</taxon>
        <taxon>Nephilidae</taxon>
        <taxon>Trichonephila</taxon>
    </lineage>
</organism>
<comment type="function">
    <text evidence="1 16">Catalyzes the ATP dependent decarboxylation of (R)-5-diphosphomevalonate to form isopentenyl diphosphate (IPP). Functions in the mevalonate (MVA) pathway leading to isopentenyl diphosphate (IPP), a key precursor for the biosynthesis of isoprenoids and sterol synthesis.</text>
</comment>
<dbReference type="SUPFAM" id="SSF55060">
    <property type="entry name" value="GHMP Kinase, C-terminal domain"/>
    <property type="match status" value="1"/>
</dbReference>
<dbReference type="InterPro" id="IPR036554">
    <property type="entry name" value="GHMP_kinase_C_sf"/>
</dbReference>
<evidence type="ECO:0000256" key="15">
    <source>
        <dbReference type="PIRNR" id="PIRNR015950"/>
    </source>
</evidence>
<keyword evidence="20" id="KW-1185">Reference proteome</keyword>
<keyword evidence="12 16" id="KW-0753">Steroid metabolism</keyword>
<dbReference type="GO" id="GO:0005524">
    <property type="term" value="F:ATP binding"/>
    <property type="evidence" value="ECO:0007669"/>
    <property type="project" value="UniProtKB-UniRule"/>
</dbReference>
<dbReference type="EC" id="4.1.1.33" evidence="3 15"/>
<evidence type="ECO:0000256" key="5">
    <source>
        <dbReference type="ARBA" id="ARBA00022516"/>
    </source>
</evidence>
<comment type="caution">
    <text evidence="19">The sequence shown here is derived from an EMBL/GenBank/DDBJ whole genome shotgun (WGS) entry which is preliminary data.</text>
</comment>
<evidence type="ECO:0000256" key="16">
    <source>
        <dbReference type="RuleBase" id="RU363086"/>
    </source>
</evidence>
<evidence type="ECO:0000256" key="14">
    <source>
        <dbReference type="ARBA" id="ARBA00048154"/>
    </source>
</evidence>
<keyword evidence="16" id="KW-0153">Cholesterol metabolism</keyword>
<gene>
    <name evidence="19" type="primary">mvd</name>
    <name evidence="19" type="ORF">TNCT_622271</name>
</gene>
<evidence type="ECO:0000313" key="19">
    <source>
        <dbReference type="EMBL" id="GFQ69717.1"/>
    </source>
</evidence>
<dbReference type="NCBIfam" id="TIGR01240">
    <property type="entry name" value="mevDPdecarb"/>
    <property type="match status" value="1"/>
</dbReference>
<dbReference type="AlphaFoldDB" id="A0A8X6F4B4"/>
<keyword evidence="6 15" id="KW-0547">Nucleotide-binding</keyword>
<evidence type="ECO:0000256" key="10">
    <source>
        <dbReference type="ARBA" id="ARBA00023098"/>
    </source>
</evidence>
<dbReference type="Pfam" id="PF22700">
    <property type="entry name" value="MVD-like_N"/>
    <property type="match status" value="1"/>
</dbReference>
<comment type="similarity">
    <text evidence="2 15 16">Belongs to the diphosphomevalonate decarboxylase family.</text>
</comment>
<keyword evidence="8 16" id="KW-0752">Steroid biosynthesis</keyword>
<evidence type="ECO:0000256" key="3">
    <source>
        <dbReference type="ARBA" id="ARBA00012296"/>
    </source>
</evidence>
<evidence type="ECO:0000259" key="17">
    <source>
        <dbReference type="Pfam" id="PF18376"/>
    </source>
</evidence>
<dbReference type="GO" id="GO:0005829">
    <property type="term" value="C:cytosol"/>
    <property type="evidence" value="ECO:0007669"/>
    <property type="project" value="InterPro"/>
</dbReference>
<dbReference type="FunFam" id="3.30.70.890:FF:000005">
    <property type="entry name" value="Diphosphomevalonate decarboxylase"/>
    <property type="match status" value="1"/>
</dbReference>
<feature type="domain" description="Diphosphomevalonate decarboxylase-like N-terminal" evidence="18">
    <location>
        <begin position="10"/>
        <end position="169"/>
    </location>
</feature>
<keyword evidence="11 16" id="KW-1207">Sterol metabolism</keyword>
<dbReference type="EMBL" id="BMAO01020769">
    <property type="protein sequence ID" value="GFQ69717.1"/>
    <property type="molecule type" value="Genomic_DNA"/>
</dbReference>
<dbReference type="PIRSF" id="PIRSF015950">
    <property type="entry name" value="Mev_P_decrbx"/>
    <property type="match status" value="1"/>
</dbReference>
<dbReference type="InterPro" id="IPR005935">
    <property type="entry name" value="Mev_decarb"/>
</dbReference>
<sequence>MIIHMLTAVAPVNIAVIKYWGKKNEDLIIPVNDSVSVTLSKKEMCAKTTVACSEHFECDRMWLNGKEQDLQAPRLQNCIKELKKRAKNVKITNWHLHICSENNFPTAAGLASSAAGFACLVKALSALYDVEGDLSKIARQGSGSASRSIYGGFVHWLSGTQDDGSDSIAQQIASKEHWPEMRAIILVVNGNKKEISSTKGMQQTVLTSSLLSYRVSNVVPRRVEMIKRAIMEKDFQTFAEITMKESNQFHAVCLDTFPPIHYLNSTSYEIMHLVHSYNEFYGENKVAYTFDAGPNACLYLLEKDVPEIISIIKTAFPPNGDDDDTSFIKGLDTRHISISKMLHDSLHINPKPGAINYIINTQVGSGPTIIQEQHLLDGKGFPSSKSK</sequence>
<dbReference type="InterPro" id="IPR014721">
    <property type="entry name" value="Ribsml_uS5_D2-typ_fold_subgr"/>
</dbReference>
<dbReference type="InterPro" id="IPR029765">
    <property type="entry name" value="Mev_diP_decarb"/>
</dbReference>
<evidence type="ECO:0000313" key="20">
    <source>
        <dbReference type="Proteomes" id="UP000887116"/>
    </source>
</evidence>
<evidence type="ECO:0000256" key="2">
    <source>
        <dbReference type="ARBA" id="ARBA00008831"/>
    </source>
</evidence>
<comment type="pathway">
    <text evidence="16">Steroid biosynthesis; cholesterol biosynthesis.</text>
</comment>
<proteinExistence type="inferred from homology"/>
<dbReference type="OrthoDB" id="10253702at2759"/>
<evidence type="ECO:0000256" key="9">
    <source>
        <dbReference type="ARBA" id="ARBA00023011"/>
    </source>
</evidence>
<evidence type="ECO:0000256" key="4">
    <source>
        <dbReference type="ARBA" id="ARBA00019335"/>
    </source>
</evidence>
<evidence type="ECO:0000256" key="12">
    <source>
        <dbReference type="ARBA" id="ARBA00023221"/>
    </source>
</evidence>
<name>A0A8X6F4B4_TRICU</name>
<dbReference type="PANTHER" id="PTHR10977:SF3">
    <property type="entry name" value="DIPHOSPHOMEVALONATE DECARBOXYLASE"/>
    <property type="match status" value="1"/>
</dbReference>
<keyword evidence="10 15" id="KW-0443">Lipid metabolism</keyword>
<evidence type="ECO:0000256" key="1">
    <source>
        <dbReference type="ARBA" id="ARBA00003812"/>
    </source>
</evidence>
<keyword evidence="16" id="KW-0152">Cholesterol biosynthesis</keyword>
<evidence type="ECO:0000256" key="7">
    <source>
        <dbReference type="ARBA" id="ARBA00022840"/>
    </source>
</evidence>
<dbReference type="GO" id="GO:0006695">
    <property type="term" value="P:cholesterol biosynthetic process"/>
    <property type="evidence" value="ECO:0007669"/>
    <property type="project" value="UniProtKB-KW"/>
</dbReference>
<dbReference type="InterPro" id="IPR041431">
    <property type="entry name" value="Mvd1_C"/>
</dbReference>
<dbReference type="PANTHER" id="PTHR10977">
    <property type="entry name" value="DIPHOSPHOMEVALONATE DECARBOXYLASE"/>
    <property type="match status" value="1"/>
</dbReference>
<dbReference type="Gene3D" id="3.30.70.890">
    <property type="entry name" value="GHMP kinase, C-terminal domain"/>
    <property type="match status" value="1"/>
</dbReference>
<keyword evidence="13 15" id="KW-0456">Lyase</keyword>
<dbReference type="InterPro" id="IPR020568">
    <property type="entry name" value="Ribosomal_Su5_D2-typ_SF"/>
</dbReference>
<keyword evidence="5 16" id="KW-0444">Lipid biosynthesis</keyword>
<evidence type="ECO:0000259" key="18">
    <source>
        <dbReference type="Pfam" id="PF22700"/>
    </source>
</evidence>
<keyword evidence="9 16" id="KW-0756">Sterol biosynthesis</keyword>
<feature type="domain" description="Mvd1 C-terminal" evidence="17">
    <location>
        <begin position="183"/>
        <end position="370"/>
    </location>
</feature>
<dbReference type="FunFam" id="3.30.230.10:FF:000080">
    <property type="entry name" value="Diphosphomevalonate decarboxylase"/>
    <property type="match status" value="1"/>
</dbReference>